<dbReference type="InterPro" id="IPR035959">
    <property type="entry name" value="RutC-like_sf"/>
</dbReference>
<gene>
    <name evidence="1" type="primary">yabJ</name>
    <name evidence="1" type="ORF">NCTC13335_01310</name>
</gene>
<keyword evidence="2" id="KW-1185">Reference proteome</keyword>
<dbReference type="Gene3D" id="3.30.1330.40">
    <property type="entry name" value="RutC-like"/>
    <property type="match status" value="1"/>
</dbReference>
<dbReference type="EC" id="3.5.4.-" evidence="1"/>
<reference evidence="1 2" key="1">
    <citation type="submission" date="2018-06" db="EMBL/GenBank/DDBJ databases">
        <authorList>
            <consortium name="Pathogen Informatics"/>
            <person name="Doyle S."/>
        </authorList>
    </citation>
    <scope>NUCLEOTIDE SEQUENCE [LARGE SCALE GENOMIC DNA]</scope>
    <source>
        <strain evidence="1 2">NCTC13335</strain>
    </source>
</reference>
<organism evidence="1 2">
    <name type="scientific">Haemophilus pittmaniae</name>
    <dbReference type="NCBI Taxonomy" id="249188"/>
    <lineage>
        <taxon>Bacteria</taxon>
        <taxon>Pseudomonadati</taxon>
        <taxon>Pseudomonadota</taxon>
        <taxon>Gammaproteobacteria</taxon>
        <taxon>Pasteurellales</taxon>
        <taxon>Pasteurellaceae</taxon>
        <taxon>Haemophilus</taxon>
    </lineage>
</organism>
<dbReference type="Proteomes" id="UP000255264">
    <property type="component" value="Unassembled WGS sequence"/>
</dbReference>
<protein>
    <submittedName>
        <fullName evidence="1">YjgF family translation initiation inhibitor</fullName>
        <ecNumber evidence="1">3.5.4.-</ecNumber>
    </submittedName>
</protein>
<proteinExistence type="predicted"/>
<dbReference type="RefSeq" id="WP_115003171.1">
    <property type="nucleotide sequence ID" value="NZ_UGHS01000004.1"/>
</dbReference>
<keyword evidence="1" id="KW-0378">Hydrolase</keyword>
<name>A0A377IZN9_9PAST</name>
<sequence>MTIKRLHISPRFCEVAIHNQTAYLAGQVPEHTLEQGAYEQTTEVLALIDHLLAEIGSHKSKILSAQVFLSDMVDYAEFNRAWDNWVDNQNPPTRATVQAQLADPRWKVEIVIISAL</sequence>
<dbReference type="InterPro" id="IPR006175">
    <property type="entry name" value="YjgF/YER057c/UK114"/>
</dbReference>
<dbReference type="PANTHER" id="PTHR47328:SF1">
    <property type="entry name" value="RUTC FAMILY PROTEIN YOAB"/>
    <property type="match status" value="1"/>
</dbReference>
<evidence type="ECO:0000313" key="1">
    <source>
        <dbReference type="EMBL" id="STO93438.1"/>
    </source>
</evidence>
<evidence type="ECO:0000313" key="2">
    <source>
        <dbReference type="Proteomes" id="UP000255264"/>
    </source>
</evidence>
<dbReference type="PANTHER" id="PTHR47328">
    <property type="match status" value="1"/>
</dbReference>
<dbReference type="OrthoDB" id="6899345at2"/>
<dbReference type="AlphaFoldDB" id="A0A377IZN9"/>
<dbReference type="CDD" id="cd06150">
    <property type="entry name" value="YjgF_YER057c_UK114_like_2"/>
    <property type="match status" value="1"/>
</dbReference>
<accession>A0A377IZN9</accession>
<dbReference type="SUPFAM" id="SSF55298">
    <property type="entry name" value="YjgF-like"/>
    <property type="match status" value="1"/>
</dbReference>
<dbReference type="Pfam" id="PF01042">
    <property type="entry name" value="Ribonuc_L-PSP"/>
    <property type="match status" value="1"/>
</dbReference>
<dbReference type="EMBL" id="UGHS01000004">
    <property type="protein sequence ID" value="STO93438.1"/>
    <property type="molecule type" value="Genomic_DNA"/>
</dbReference>
<dbReference type="GO" id="GO:0016787">
    <property type="term" value="F:hydrolase activity"/>
    <property type="evidence" value="ECO:0007669"/>
    <property type="project" value="UniProtKB-KW"/>
</dbReference>
<dbReference type="InterPro" id="IPR035709">
    <property type="entry name" value="YoaB-like"/>
</dbReference>